<name>A0ABQ1U0R8_9BACT</name>
<dbReference type="Gene3D" id="3.10.20.30">
    <property type="match status" value="1"/>
</dbReference>
<dbReference type="SUPFAM" id="SSF54292">
    <property type="entry name" value="2Fe-2S ferredoxin-like"/>
    <property type="match status" value="1"/>
</dbReference>
<sequence length="156" mass="17100">MEADLTLHVNGQPHTVRVDPTTPLLYVLRNQLALNGPKFGCGLQQCGACMVVLNGNLAWPSCQLPVSEVLHTTITTLEGLTRPDGSLHPLQQAFIDEQVPQCGYCLNGMVMAAAALLQQHPKPNEEEIRNSLYRVLCRCSVHSRAIKAIKRASEMS</sequence>
<dbReference type="PROSITE" id="PS51085">
    <property type="entry name" value="2FE2S_FER_2"/>
    <property type="match status" value="1"/>
</dbReference>
<evidence type="ECO:0000259" key="5">
    <source>
        <dbReference type="PROSITE" id="PS51085"/>
    </source>
</evidence>
<dbReference type="SUPFAM" id="SSF47741">
    <property type="entry name" value="CO dehydrogenase ISP C-domain like"/>
    <property type="match status" value="1"/>
</dbReference>
<dbReference type="InterPro" id="IPR002888">
    <property type="entry name" value="2Fe-2S-bd"/>
</dbReference>
<feature type="domain" description="2Fe-2S ferredoxin-type" evidence="5">
    <location>
        <begin position="3"/>
        <end position="80"/>
    </location>
</feature>
<evidence type="ECO:0000256" key="3">
    <source>
        <dbReference type="ARBA" id="ARBA00023004"/>
    </source>
</evidence>
<accession>A0ABQ1U0R8</accession>
<keyword evidence="7" id="KW-1185">Reference proteome</keyword>
<keyword evidence="3" id="KW-0408">Iron</keyword>
<dbReference type="CDD" id="cd00207">
    <property type="entry name" value="fer2"/>
    <property type="match status" value="1"/>
</dbReference>
<dbReference type="EMBL" id="BMHT01000003">
    <property type="protein sequence ID" value="GGF06466.1"/>
    <property type="molecule type" value="Genomic_DNA"/>
</dbReference>
<keyword evidence="4" id="KW-0411">Iron-sulfur</keyword>
<keyword evidence="2" id="KW-0479">Metal-binding</keyword>
<dbReference type="InterPro" id="IPR001041">
    <property type="entry name" value="2Fe-2S_ferredoxin-type"/>
</dbReference>
<protein>
    <submittedName>
        <fullName evidence="6">Oxidoreductase</fullName>
    </submittedName>
</protein>
<organism evidence="6 7">
    <name type="scientific">Hymenobacter cavernae</name>
    <dbReference type="NCBI Taxonomy" id="2044852"/>
    <lineage>
        <taxon>Bacteria</taxon>
        <taxon>Pseudomonadati</taxon>
        <taxon>Bacteroidota</taxon>
        <taxon>Cytophagia</taxon>
        <taxon>Cytophagales</taxon>
        <taxon>Hymenobacteraceae</taxon>
        <taxon>Hymenobacter</taxon>
    </lineage>
</organism>
<dbReference type="InterPro" id="IPR012675">
    <property type="entry name" value="Beta-grasp_dom_sf"/>
</dbReference>
<evidence type="ECO:0000256" key="1">
    <source>
        <dbReference type="ARBA" id="ARBA00022714"/>
    </source>
</evidence>
<dbReference type="RefSeq" id="WP_188813110.1">
    <property type="nucleotide sequence ID" value="NZ_BMHT01000003.1"/>
</dbReference>
<proteinExistence type="predicted"/>
<dbReference type="PANTHER" id="PTHR44379:SF6">
    <property type="entry name" value="BLR6046 PROTEIN"/>
    <property type="match status" value="1"/>
</dbReference>
<evidence type="ECO:0000313" key="7">
    <source>
        <dbReference type="Proteomes" id="UP000632273"/>
    </source>
</evidence>
<comment type="caution">
    <text evidence="6">The sequence shown here is derived from an EMBL/GenBank/DDBJ whole genome shotgun (WGS) entry which is preliminary data.</text>
</comment>
<reference evidence="7" key="1">
    <citation type="journal article" date="2019" name="Int. J. Syst. Evol. Microbiol.">
        <title>The Global Catalogue of Microorganisms (GCM) 10K type strain sequencing project: providing services to taxonomists for standard genome sequencing and annotation.</title>
        <authorList>
            <consortium name="The Broad Institute Genomics Platform"/>
            <consortium name="The Broad Institute Genome Sequencing Center for Infectious Disease"/>
            <person name="Wu L."/>
            <person name="Ma J."/>
        </authorList>
    </citation>
    <scope>NUCLEOTIDE SEQUENCE [LARGE SCALE GENOMIC DNA]</scope>
    <source>
        <strain evidence="7">CGMCC 1.15197</strain>
    </source>
</reference>
<evidence type="ECO:0000256" key="2">
    <source>
        <dbReference type="ARBA" id="ARBA00022723"/>
    </source>
</evidence>
<keyword evidence="1" id="KW-0001">2Fe-2S</keyword>
<dbReference type="Gene3D" id="1.10.150.120">
    <property type="entry name" value="[2Fe-2S]-binding domain"/>
    <property type="match status" value="1"/>
</dbReference>
<dbReference type="Pfam" id="PF00111">
    <property type="entry name" value="Fer2"/>
    <property type="match status" value="1"/>
</dbReference>
<dbReference type="InterPro" id="IPR051452">
    <property type="entry name" value="Diverse_Oxidoreductases"/>
</dbReference>
<dbReference type="InterPro" id="IPR036010">
    <property type="entry name" value="2Fe-2S_ferredoxin-like_sf"/>
</dbReference>
<evidence type="ECO:0000256" key="4">
    <source>
        <dbReference type="ARBA" id="ARBA00023014"/>
    </source>
</evidence>
<dbReference type="InterPro" id="IPR036884">
    <property type="entry name" value="2Fe-2S-bd_dom_sf"/>
</dbReference>
<dbReference type="Proteomes" id="UP000632273">
    <property type="component" value="Unassembled WGS sequence"/>
</dbReference>
<dbReference type="Pfam" id="PF01799">
    <property type="entry name" value="Fer2_2"/>
    <property type="match status" value="1"/>
</dbReference>
<gene>
    <name evidence="6" type="ORF">GCM10011383_16910</name>
</gene>
<dbReference type="PANTHER" id="PTHR44379">
    <property type="entry name" value="OXIDOREDUCTASE WITH IRON-SULFUR SUBUNIT"/>
    <property type="match status" value="1"/>
</dbReference>
<evidence type="ECO:0000313" key="6">
    <source>
        <dbReference type="EMBL" id="GGF06466.1"/>
    </source>
</evidence>